<name>A0A9P5MN98_9AGAM</name>
<comment type="caution">
    <text evidence="3">The sequence shown here is derived from an EMBL/GenBank/DDBJ whole genome shotgun (WGS) entry which is preliminary data.</text>
</comment>
<feature type="compositionally biased region" description="Polar residues" evidence="1">
    <location>
        <begin position="187"/>
        <end position="200"/>
    </location>
</feature>
<protein>
    <submittedName>
        <fullName evidence="3">Uncharacterized protein</fullName>
    </submittedName>
</protein>
<reference evidence="3" key="2">
    <citation type="journal article" date="2020" name="Nat. Commun.">
        <title>Large-scale genome sequencing of mycorrhizal fungi provides insights into the early evolution of symbiotic traits.</title>
        <authorList>
            <person name="Miyauchi S."/>
            <person name="Kiss E."/>
            <person name="Kuo A."/>
            <person name="Drula E."/>
            <person name="Kohler A."/>
            <person name="Sanchez-Garcia M."/>
            <person name="Morin E."/>
            <person name="Andreopoulos B."/>
            <person name="Barry K.W."/>
            <person name="Bonito G."/>
            <person name="Buee M."/>
            <person name="Carver A."/>
            <person name="Chen C."/>
            <person name="Cichocki N."/>
            <person name="Clum A."/>
            <person name="Culley D."/>
            <person name="Crous P.W."/>
            <person name="Fauchery L."/>
            <person name="Girlanda M."/>
            <person name="Hayes R.D."/>
            <person name="Keri Z."/>
            <person name="LaButti K."/>
            <person name="Lipzen A."/>
            <person name="Lombard V."/>
            <person name="Magnuson J."/>
            <person name="Maillard F."/>
            <person name="Murat C."/>
            <person name="Nolan M."/>
            <person name="Ohm R.A."/>
            <person name="Pangilinan J."/>
            <person name="Pereira M.F."/>
            <person name="Perotto S."/>
            <person name="Peter M."/>
            <person name="Pfister S."/>
            <person name="Riley R."/>
            <person name="Sitrit Y."/>
            <person name="Stielow J.B."/>
            <person name="Szollosi G."/>
            <person name="Zifcakova L."/>
            <person name="Stursova M."/>
            <person name="Spatafora J.W."/>
            <person name="Tedersoo L."/>
            <person name="Vaario L.M."/>
            <person name="Yamada A."/>
            <person name="Yan M."/>
            <person name="Wang P."/>
            <person name="Xu J."/>
            <person name="Bruns T."/>
            <person name="Baldrian P."/>
            <person name="Vilgalys R."/>
            <person name="Dunand C."/>
            <person name="Henrissat B."/>
            <person name="Grigoriev I.V."/>
            <person name="Hibbett D."/>
            <person name="Nagy L.G."/>
            <person name="Martin F.M."/>
        </authorList>
    </citation>
    <scope>NUCLEOTIDE SEQUENCE</scope>
    <source>
        <strain evidence="3">Prilba</strain>
    </source>
</reference>
<feature type="region of interest" description="Disordered" evidence="1">
    <location>
        <begin position="422"/>
        <end position="460"/>
    </location>
</feature>
<proteinExistence type="predicted"/>
<feature type="region of interest" description="Disordered" evidence="1">
    <location>
        <begin position="356"/>
        <end position="392"/>
    </location>
</feature>
<keyword evidence="4" id="KW-1185">Reference proteome</keyword>
<accession>A0A9P5MN98</accession>
<gene>
    <name evidence="3" type="ORF">DFH94DRAFT_821044</name>
</gene>
<dbReference type="OrthoDB" id="3263231at2759"/>
<feature type="compositionally biased region" description="Low complexity" evidence="1">
    <location>
        <begin position="356"/>
        <end position="390"/>
    </location>
</feature>
<feature type="region of interest" description="Disordered" evidence="1">
    <location>
        <begin position="1"/>
        <end position="89"/>
    </location>
</feature>
<keyword evidence="2" id="KW-0812">Transmembrane</keyword>
<dbReference type="Proteomes" id="UP000759537">
    <property type="component" value="Unassembled WGS sequence"/>
</dbReference>
<evidence type="ECO:0000256" key="1">
    <source>
        <dbReference type="SAM" id="MobiDB-lite"/>
    </source>
</evidence>
<feature type="region of interest" description="Disordered" evidence="1">
    <location>
        <begin position="156"/>
        <end position="204"/>
    </location>
</feature>
<feature type="compositionally biased region" description="Low complexity" evidence="1">
    <location>
        <begin position="175"/>
        <end position="186"/>
    </location>
</feature>
<keyword evidence="2" id="KW-0472">Membrane</keyword>
<dbReference type="EMBL" id="WHVB01000040">
    <property type="protein sequence ID" value="KAF8466574.1"/>
    <property type="molecule type" value="Genomic_DNA"/>
</dbReference>
<sequence length="460" mass="47041">MPTSPAPPAKSPAAPPASSPAAPKPSSPPAPKPSSPPAPKPSSAPAPKPSSPPPPKPSSSPAPKPNSSPVAVSSRPIVSSPPVVGSSSPAVRSHLDFKVLNYIITTPGLNYIITNLDHNYLTNLDLDYYAIAHTHHVNVESLHIHVDIESLYIHKTSTSSKPKNNPSPKNPPPQQSTTPTPQDTPQVLTITASPTPQSSGDPPISSTLTSVFSTLLVSTQADGFIVTTTVQSTVVVVPYSAPASGSSNHIGTIAGGVAGGVVALVTAIVLLLFCWRRNRRPEEPGVIFDPDRVVRDAGQTDLEGAEITSFSYEPTAGTLSGAASPTFSGDGSMRQYRDSQALLGGSMLEGAGAGTATATSSHYAPSSSDGVSVPPGSLSHARSSSLSSAGLGPGFPVAQPRRALSAKEVGLATAIEEGEGIVVQHSDGGHVAEPTITPKRPVQEIPPSYDSIPGNPGDPK</sequence>
<evidence type="ECO:0000256" key="2">
    <source>
        <dbReference type="SAM" id="Phobius"/>
    </source>
</evidence>
<reference evidence="3" key="1">
    <citation type="submission" date="2019-10" db="EMBL/GenBank/DDBJ databases">
        <authorList>
            <consortium name="DOE Joint Genome Institute"/>
            <person name="Kuo A."/>
            <person name="Miyauchi S."/>
            <person name="Kiss E."/>
            <person name="Drula E."/>
            <person name="Kohler A."/>
            <person name="Sanchez-Garcia M."/>
            <person name="Andreopoulos B."/>
            <person name="Barry K.W."/>
            <person name="Bonito G."/>
            <person name="Buee M."/>
            <person name="Carver A."/>
            <person name="Chen C."/>
            <person name="Cichocki N."/>
            <person name="Clum A."/>
            <person name="Culley D."/>
            <person name="Crous P.W."/>
            <person name="Fauchery L."/>
            <person name="Girlanda M."/>
            <person name="Hayes R."/>
            <person name="Keri Z."/>
            <person name="LaButti K."/>
            <person name="Lipzen A."/>
            <person name="Lombard V."/>
            <person name="Magnuson J."/>
            <person name="Maillard F."/>
            <person name="Morin E."/>
            <person name="Murat C."/>
            <person name="Nolan M."/>
            <person name="Ohm R."/>
            <person name="Pangilinan J."/>
            <person name="Pereira M."/>
            <person name="Perotto S."/>
            <person name="Peter M."/>
            <person name="Riley R."/>
            <person name="Sitrit Y."/>
            <person name="Stielow B."/>
            <person name="Szollosi G."/>
            <person name="Zifcakova L."/>
            <person name="Stursova M."/>
            <person name="Spatafora J.W."/>
            <person name="Tedersoo L."/>
            <person name="Vaario L.-M."/>
            <person name="Yamada A."/>
            <person name="Yan M."/>
            <person name="Wang P."/>
            <person name="Xu J."/>
            <person name="Bruns T."/>
            <person name="Baldrian P."/>
            <person name="Vilgalys R."/>
            <person name="Henrissat B."/>
            <person name="Grigoriev I.V."/>
            <person name="Hibbett D."/>
            <person name="Nagy L.G."/>
            <person name="Martin F.M."/>
        </authorList>
    </citation>
    <scope>NUCLEOTIDE SEQUENCE</scope>
    <source>
        <strain evidence="3">Prilba</strain>
    </source>
</reference>
<dbReference type="PRINTS" id="PR01217">
    <property type="entry name" value="PRICHEXTENSN"/>
</dbReference>
<dbReference type="AlphaFoldDB" id="A0A9P5MN98"/>
<feature type="compositionally biased region" description="Low complexity" evidence="1">
    <location>
        <begin position="156"/>
        <end position="167"/>
    </location>
</feature>
<feature type="transmembrane region" description="Helical" evidence="2">
    <location>
        <begin position="253"/>
        <end position="275"/>
    </location>
</feature>
<feature type="compositionally biased region" description="Low complexity" evidence="1">
    <location>
        <begin position="67"/>
        <end position="89"/>
    </location>
</feature>
<organism evidence="3 4">
    <name type="scientific">Russula ochroleuca</name>
    <dbReference type="NCBI Taxonomy" id="152965"/>
    <lineage>
        <taxon>Eukaryota</taxon>
        <taxon>Fungi</taxon>
        <taxon>Dikarya</taxon>
        <taxon>Basidiomycota</taxon>
        <taxon>Agaricomycotina</taxon>
        <taxon>Agaricomycetes</taxon>
        <taxon>Russulales</taxon>
        <taxon>Russulaceae</taxon>
        <taxon>Russula</taxon>
    </lineage>
</organism>
<evidence type="ECO:0000313" key="4">
    <source>
        <dbReference type="Proteomes" id="UP000759537"/>
    </source>
</evidence>
<keyword evidence="2" id="KW-1133">Transmembrane helix</keyword>
<feature type="compositionally biased region" description="Pro residues" evidence="1">
    <location>
        <begin position="1"/>
        <end position="66"/>
    </location>
</feature>
<evidence type="ECO:0000313" key="3">
    <source>
        <dbReference type="EMBL" id="KAF8466574.1"/>
    </source>
</evidence>